<gene>
    <name evidence="3" type="ORF">GCM10011366_05750</name>
</gene>
<keyword evidence="1" id="KW-0812">Transmembrane</keyword>
<dbReference type="InterPro" id="IPR002823">
    <property type="entry name" value="DUF112_TM"/>
</dbReference>
<feature type="domain" description="DUF112" evidence="2">
    <location>
        <begin position="20"/>
        <end position="440"/>
    </location>
</feature>
<feature type="transmembrane region" description="Helical" evidence="1">
    <location>
        <begin position="394"/>
        <end position="421"/>
    </location>
</feature>
<comment type="caution">
    <text evidence="3">The sequence shown here is derived from an EMBL/GenBank/DDBJ whole genome shotgun (WGS) entry which is preliminary data.</text>
</comment>
<name>A0A917BG73_9MICO</name>
<reference evidence="3" key="2">
    <citation type="submission" date="2020-09" db="EMBL/GenBank/DDBJ databases">
        <authorList>
            <person name="Sun Q."/>
            <person name="Zhou Y."/>
        </authorList>
    </citation>
    <scope>NUCLEOTIDE SEQUENCE</scope>
    <source>
        <strain evidence="3">CGMCC 1.12160</strain>
    </source>
</reference>
<dbReference type="PANTHER" id="PTHR35342:SF5">
    <property type="entry name" value="TRICARBOXYLIC TRANSPORT PROTEIN"/>
    <property type="match status" value="1"/>
</dbReference>
<dbReference type="PANTHER" id="PTHR35342">
    <property type="entry name" value="TRICARBOXYLIC TRANSPORT PROTEIN"/>
    <property type="match status" value="1"/>
</dbReference>
<keyword evidence="1" id="KW-1133">Transmembrane helix</keyword>
<feature type="transmembrane region" description="Helical" evidence="1">
    <location>
        <begin position="320"/>
        <end position="343"/>
    </location>
</feature>
<evidence type="ECO:0000259" key="2">
    <source>
        <dbReference type="Pfam" id="PF01970"/>
    </source>
</evidence>
<organism evidence="3 4">
    <name type="scientific">Ornithinimicrobium tianjinense</name>
    <dbReference type="NCBI Taxonomy" id="1195761"/>
    <lineage>
        <taxon>Bacteria</taxon>
        <taxon>Bacillati</taxon>
        <taxon>Actinomycetota</taxon>
        <taxon>Actinomycetes</taxon>
        <taxon>Micrococcales</taxon>
        <taxon>Ornithinimicrobiaceae</taxon>
        <taxon>Ornithinimicrobium</taxon>
    </lineage>
</organism>
<evidence type="ECO:0000256" key="1">
    <source>
        <dbReference type="SAM" id="Phobius"/>
    </source>
</evidence>
<dbReference type="Proteomes" id="UP000605670">
    <property type="component" value="Unassembled WGS sequence"/>
</dbReference>
<feature type="transmembrane region" description="Helical" evidence="1">
    <location>
        <begin position="20"/>
        <end position="49"/>
    </location>
</feature>
<feature type="transmembrane region" description="Helical" evidence="1">
    <location>
        <begin position="109"/>
        <end position="132"/>
    </location>
</feature>
<feature type="transmembrane region" description="Helical" evidence="1">
    <location>
        <begin position="138"/>
        <end position="157"/>
    </location>
</feature>
<feature type="transmembrane region" description="Helical" evidence="1">
    <location>
        <begin position="61"/>
        <end position="82"/>
    </location>
</feature>
<reference evidence="3" key="1">
    <citation type="journal article" date="2014" name="Int. J. Syst. Evol. Microbiol.">
        <title>Complete genome sequence of Corynebacterium casei LMG S-19264T (=DSM 44701T), isolated from a smear-ripened cheese.</title>
        <authorList>
            <consortium name="US DOE Joint Genome Institute (JGI-PGF)"/>
            <person name="Walter F."/>
            <person name="Albersmeier A."/>
            <person name="Kalinowski J."/>
            <person name="Ruckert C."/>
        </authorList>
    </citation>
    <scope>NUCLEOTIDE SEQUENCE</scope>
    <source>
        <strain evidence="3">CGMCC 1.12160</strain>
    </source>
</reference>
<evidence type="ECO:0000313" key="4">
    <source>
        <dbReference type="Proteomes" id="UP000605670"/>
    </source>
</evidence>
<dbReference type="AlphaFoldDB" id="A0A917BG73"/>
<sequence>MDALQSLLTGLAAAVTPVNLMWVFVGVLVGTVVGVLPGLGPITAIALLIPLTFGMEPTSGLILLCGIYYGAMYGGSITSILIRTPGEVASAVTALEGYEMARRGHAGPALATAAVGSFIGGSIAVLGLVFLSPVLVELATAFGAAEYAALLLGALLLTSTLMTGSRLKALVSILVGMALGVVGLDPQDTVPRWTFGSLELSDGLNIALIAMALFAVPEAIRHLALRERDVPERLSTQRAWMSREDLRLSAAPYARGTLIGFMAGLLPGLGPTLGSFASYAVEKKVALPERRKLFGRGAIEGVAGPETANNAGVGGAMVPMLALAIPGSATTALLLFVFQMYGLQPGPQLFTRSPDLVWTIIASMVIGNAMLLVLNLPMVRIFVQLLRVPPPLLYAGVLAFTFIGAYALTFSFYSLLVLLVIGLIGYALQETGFPLTPAILAAVLLPLLELNLRRALVISDGDWSTFVTRPISATILALVVAAVVVPLLLATRRKPAIE</sequence>
<feature type="transmembrane region" description="Helical" evidence="1">
    <location>
        <begin position="355"/>
        <end position="374"/>
    </location>
</feature>
<accession>A0A917BG73</accession>
<keyword evidence="4" id="KW-1185">Reference proteome</keyword>
<proteinExistence type="predicted"/>
<protein>
    <submittedName>
        <fullName evidence="3">Tripartite tricarboxylate transporter TctA</fullName>
    </submittedName>
</protein>
<keyword evidence="1" id="KW-0472">Membrane</keyword>
<feature type="transmembrane region" description="Helical" evidence="1">
    <location>
        <begin position="471"/>
        <end position="490"/>
    </location>
</feature>
<dbReference type="EMBL" id="BMEM01000001">
    <property type="protein sequence ID" value="GGF40898.1"/>
    <property type="molecule type" value="Genomic_DNA"/>
</dbReference>
<dbReference type="RefSeq" id="WP_229734819.1">
    <property type="nucleotide sequence ID" value="NZ_BAABKH010000010.1"/>
</dbReference>
<evidence type="ECO:0000313" key="3">
    <source>
        <dbReference type="EMBL" id="GGF40898.1"/>
    </source>
</evidence>
<dbReference type="Pfam" id="PF01970">
    <property type="entry name" value="TctA"/>
    <property type="match status" value="1"/>
</dbReference>